<keyword evidence="2" id="KW-1185">Reference proteome</keyword>
<reference evidence="1" key="1">
    <citation type="journal article" date="2022" name="bioRxiv">
        <title>Sequencing and chromosome-scale assembly of the giantPleurodeles waltlgenome.</title>
        <authorList>
            <person name="Brown T."/>
            <person name="Elewa A."/>
            <person name="Iarovenko S."/>
            <person name="Subramanian E."/>
            <person name="Araus A.J."/>
            <person name="Petzold A."/>
            <person name="Susuki M."/>
            <person name="Suzuki K.-i.T."/>
            <person name="Hayashi T."/>
            <person name="Toyoda A."/>
            <person name="Oliveira C."/>
            <person name="Osipova E."/>
            <person name="Leigh N.D."/>
            <person name="Simon A."/>
            <person name="Yun M.H."/>
        </authorList>
    </citation>
    <scope>NUCLEOTIDE SEQUENCE</scope>
    <source>
        <strain evidence="1">20211129_DDA</strain>
        <tissue evidence="1">Liver</tissue>
    </source>
</reference>
<protein>
    <recommendedName>
        <fullName evidence="3">Testis, prostate and placenta-expressed protein</fullName>
    </recommendedName>
</protein>
<accession>A0AAV7KU10</accession>
<dbReference type="AlphaFoldDB" id="A0AAV7KU10"/>
<organism evidence="1 2">
    <name type="scientific">Pleurodeles waltl</name>
    <name type="common">Iberian ribbed newt</name>
    <dbReference type="NCBI Taxonomy" id="8319"/>
    <lineage>
        <taxon>Eukaryota</taxon>
        <taxon>Metazoa</taxon>
        <taxon>Chordata</taxon>
        <taxon>Craniata</taxon>
        <taxon>Vertebrata</taxon>
        <taxon>Euteleostomi</taxon>
        <taxon>Amphibia</taxon>
        <taxon>Batrachia</taxon>
        <taxon>Caudata</taxon>
        <taxon>Salamandroidea</taxon>
        <taxon>Salamandridae</taxon>
        <taxon>Pleurodelinae</taxon>
        <taxon>Pleurodeles</taxon>
    </lineage>
</organism>
<dbReference type="InterPro" id="IPR034584">
    <property type="entry name" value="SPMIP8"/>
</dbReference>
<evidence type="ECO:0000313" key="2">
    <source>
        <dbReference type="Proteomes" id="UP001066276"/>
    </source>
</evidence>
<comment type="caution">
    <text evidence="1">The sequence shown here is derived from an EMBL/GenBank/DDBJ whole genome shotgun (WGS) entry which is preliminary data.</text>
</comment>
<dbReference type="PANTHER" id="PTHR35348">
    <property type="entry name" value="TESTIS, PROSTATE AND PLACENTA-EXPRESSED PROTEIN"/>
    <property type="match status" value="1"/>
</dbReference>
<dbReference type="EMBL" id="JANPWB010000016">
    <property type="protein sequence ID" value="KAJ1082014.1"/>
    <property type="molecule type" value="Genomic_DNA"/>
</dbReference>
<proteinExistence type="predicted"/>
<dbReference type="Proteomes" id="UP001066276">
    <property type="component" value="Chromosome 12"/>
</dbReference>
<dbReference type="Pfam" id="PF22574">
    <property type="entry name" value="SPMIP8"/>
    <property type="match status" value="1"/>
</dbReference>
<evidence type="ECO:0000313" key="1">
    <source>
        <dbReference type="EMBL" id="KAJ1082014.1"/>
    </source>
</evidence>
<gene>
    <name evidence="1" type="ORF">NDU88_002186</name>
</gene>
<name>A0AAV7KU10_PLEWA</name>
<sequence>MAEYQMDGRWGQWGGRQKLQPKCKTHMLAGVKEVLYHPLLPTIRRMEADTMSGKLSDEHSRTTTCCTKEDFERSTFTVLDVPKRHFASLEATETGRQFSKRYGMGTMAPLPPGITSEEWPSYTQAASDWSHFISTAKEFTLPDPKRSVLGYSGYAVRYLKPGVTQAWRYCLQQNPSLDMYGQRPLPMEATNVFRSFGSTYSRLSYLKPWR</sequence>
<dbReference type="PANTHER" id="PTHR35348:SF1">
    <property type="entry name" value="TESTIS, PROSTATE AND PLACENTA-EXPRESSED PROTEIN"/>
    <property type="match status" value="1"/>
</dbReference>
<evidence type="ECO:0008006" key="3">
    <source>
        <dbReference type="Google" id="ProtNLM"/>
    </source>
</evidence>